<evidence type="ECO:0000313" key="1">
    <source>
        <dbReference type="EMBL" id="TFK70200.1"/>
    </source>
</evidence>
<dbReference type="EMBL" id="ML208317">
    <property type="protein sequence ID" value="TFK70200.1"/>
    <property type="molecule type" value="Genomic_DNA"/>
</dbReference>
<reference evidence="1 2" key="1">
    <citation type="journal article" date="2019" name="Nat. Ecol. Evol.">
        <title>Megaphylogeny resolves global patterns of mushroom evolution.</title>
        <authorList>
            <person name="Varga T."/>
            <person name="Krizsan K."/>
            <person name="Foldi C."/>
            <person name="Dima B."/>
            <person name="Sanchez-Garcia M."/>
            <person name="Sanchez-Ramirez S."/>
            <person name="Szollosi G.J."/>
            <person name="Szarkandi J.G."/>
            <person name="Papp V."/>
            <person name="Albert L."/>
            <person name="Andreopoulos W."/>
            <person name="Angelini C."/>
            <person name="Antonin V."/>
            <person name="Barry K.W."/>
            <person name="Bougher N.L."/>
            <person name="Buchanan P."/>
            <person name="Buyck B."/>
            <person name="Bense V."/>
            <person name="Catcheside P."/>
            <person name="Chovatia M."/>
            <person name="Cooper J."/>
            <person name="Damon W."/>
            <person name="Desjardin D."/>
            <person name="Finy P."/>
            <person name="Geml J."/>
            <person name="Haridas S."/>
            <person name="Hughes K."/>
            <person name="Justo A."/>
            <person name="Karasinski D."/>
            <person name="Kautmanova I."/>
            <person name="Kiss B."/>
            <person name="Kocsube S."/>
            <person name="Kotiranta H."/>
            <person name="LaButti K.M."/>
            <person name="Lechner B.E."/>
            <person name="Liimatainen K."/>
            <person name="Lipzen A."/>
            <person name="Lukacs Z."/>
            <person name="Mihaltcheva S."/>
            <person name="Morgado L.N."/>
            <person name="Niskanen T."/>
            <person name="Noordeloos M.E."/>
            <person name="Ohm R.A."/>
            <person name="Ortiz-Santana B."/>
            <person name="Ovrebo C."/>
            <person name="Racz N."/>
            <person name="Riley R."/>
            <person name="Savchenko A."/>
            <person name="Shiryaev A."/>
            <person name="Soop K."/>
            <person name="Spirin V."/>
            <person name="Szebenyi C."/>
            <person name="Tomsovsky M."/>
            <person name="Tulloss R.E."/>
            <person name="Uehling J."/>
            <person name="Grigoriev I.V."/>
            <person name="Vagvolgyi C."/>
            <person name="Papp T."/>
            <person name="Martin F.M."/>
            <person name="Miettinen O."/>
            <person name="Hibbett D.S."/>
            <person name="Nagy L.G."/>
        </authorList>
    </citation>
    <scope>NUCLEOTIDE SEQUENCE [LARGE SCALE GENOMIC DNA]</scope>
    <source>
        <strain evidence="1 2">NL-1719</strain>
    </source>
</reference>
<accession>A0ACD3AWV3</accession>
<protein>
    <submittedName>
        <fullName evidence="1">Uncharacterized protein</fullName>
    </submittedName>
</protein>
<proteinExistence type="predicted"/>
<evidence type="ECO:0000313" key="2">
    <source>
        <dbReference type="Proteomes" id="UP000308600"/>
    </source>
</evidence>
<keyword evidence="2" id="KW-1185">Reference proteome</keyword>
<dbReference type="Proteomes" id="UP000308600">
    <property type="component" value="Unassembled WGS sequence"/>
</dbReference>
<organism evidence="1 2">
    <name type="scientific">Pluteus cervinus</name>
    <dbReference type="NCBI Taxonomy" id="181527"/>
    <lineage>
        <taxon>Eukaryota</taxon>
        <taxon>Fungi</taxon>
        <taxon>Dikarya</taxon>
        <taxon>Basidiomycota</taxon>
        <taxon>Agaricomycotina</taxon>
        <taxon>Agaricomycetes</taxon>
        <taxon>Agaricomycetidae</taxon>
        <taxon>Agaricales</taxon>
        <taxon>Pluteineae</taxon>
        <taxon>Pluteaceae</taxon>
        <taxon>Pluteus</taxon>
    </lineage>
</organism>
<gene>
    <name evidence="1" type="ORF">BDN72DRAFT_839404</name>
</gene>
<sequence length="210" mass="24076">MQHPFLDLVREDPFCQGDQVISRGFWNVARKTSIYRAGKCRPCLIDKRHEDMIYLMGTMGGVNPDQLDTLTQHFLIPIDPTPSNGDFSLQLMPPSLKCPSWVVCCPFNGCLDDIQGAWCIDVVHPRTKEMFSAPQCINPVQLTTFRQLCDDRWASFRNMEHHAKRPMVLDFLDKAKARTIRSKRSKRTRSFAPSFAPASSIYSYVTKRFG</sequence>
<name>A0ACD3AWV3_9AGAR</name>